<evidence type="ECO:0000259" key="1">
    <source>
        <dbReference type="SMART" id="SM01017"/>
    </source>
</evidence>
<dbReference type="InterPro" id="IPR014756">
    <property type="entry name" value="Ig_E-set"/>
</dbReference>
<dbReference type="OrthoDB" id="2333384at2759"/>
<dbReference type="EnsemblMetazoa" id="HelroT151058">
    <property type="protein sequence ID" value="HelroP151058"/>
    <property type="gene ID" value="HelroG151058"/>
</dbReference>
<sequence>IKYSLKVVVEKRWSKNYKTEFPFTVINPTDVNQPAFQNQVRNSVEKTLCCCLCRSGIISIDARTDWVGYCSGGTLVLWVTFNNQSARTVTPRVSLHQIQTFFARGKSKQIVNKHKLLTGRERIKGKNLLTWDGTMLKLPDVCSSINNCSIIKVEYFIQITLHIPFSTNLSLLLPITIGT</sequence>
<dbReference type="InParanoid" id="T1EKI5"/>
<dbReference type="SUPFAM" id="SSF81296">
    <property type="entry name" value="E set domains"/>
    <property type="match status" value="1"/>
</dbReference>
<evidence type="ECO:0000313" key="3">
    <source>
        <dbReference type="EnsemblMetazoa" id="HelroP151058"/>
    </source>
</evidence>
<accession>T1EKI5</accession>
<gene>
    <name evidence="3" type="primary">20197085</name>
    <name evidence="2" type="ORF">HELRODRAFT_151058</name>
</gene>
<dbReference type="RefSeq" id="XP_009025893.1">
    <property type="nucleotide sequence ID" value="XM_009027645.1"/>
</dbReference>
<dbReference type="InterPro" id="IPR014752">
    <property type="entry name" value="Arrestin-like_C"/>
</dbReference>
<dbReference type="SMART" id="SM01017">
    <property type="entry name" value="Arrestin_C"/>
    <property type="match status" value="1"/>
</dbReference>
<dbReference type="PANTHER" id="PTHR11188:SF17">
    <property type="entry name" value="FI21816P1"/>
    <property type="match status" value="1"/>
</dbReference>
<dbReference type="FunCoup" id="T1EKI5">
    <property type="interactions" value="484"/>
</dbReference>
<dbReference type="AlphaFoldDB" id="T1EKI5"/>
<dbReference type="Pfam" id="PF02752">
    <property type="entry name" value="Arrestin_C"/>
    <property type="match status" value="1"/>
</dbReference>
<dbReference type="GO" id="GO:0015031">
    <property type="term" value="P:protein transport"/>
    <property type="evidence" value="ECO:0000318"/>
    <property type="project" value="GO_Central"/>
</dbReference>
<proteinExistence type="predicted"/>
<dbReference type="KEGG" id="hro:HELRODRAFT_151058"/>
<dbReference type="STRING" id="6412.T1EKI5"/>
<dbReference type="InterPro" id="IPR050357">
    <property type="entry name" value="Arrestin_domain-protein"/>
</dbReference>
<dbReference type="PANTHER" id="PTHR11188">
    <property type="entry name" value="ARRESTIN DOMAIN CONTAINING PROTEIN"/>
    <property type="match status" value="1"/>
</dbReference>
<organism evidence="3 4">
    <name type="scientific">Helobdella robusta</name>
    <name type="common">Californian leech</name>
    <dbReference type="NCBI Taxonomy" id="6412"/>
    <lineage>
        <taxon>Eukaryota</taxon>
        <taxon>Metazoa</taxon>
        <taxon>Spiralia</taxon>
        <taxon>Lophotrochozoa</taxon>
        <taxon>Annelida</taxon>
        <taxon>Clitellata</taxon>
        <taxon>Hirudinea</taxon>
        <taxon>Rhynchobdellida</taxon>
        <taxon>Glossiphoniidae</taxon>
        <taxon>Helobdella</taxon>
    </lineage>
</organism>
<feature type="domain" description="Arrestin C-terminal-like" evidence="1">
    <location>
        <begin position="54"/>
        <end position="179"/>
    </location>
</feature>
<dbReference type="InterPro" id="IPR011022">
    <property type="entry name" value="Arrestin_C-like"/>
</dbReference>
<protein>
    <recommendedName>
        <fullName evidence="1">Arrestin C-terminal-like domain-containing protein</fullName>
    </recommendedName>
</protein>
<dbReference type="GO" id="GO:0005737">
    <property type="term" value="C:cytoplasm"/>
    <property type="evidence" value="ECO:0000318"/>
    <property type="project" value="GO_Central"/>
</dbReference>
<dbReference type="Proteomes" id="UP000015101">
    <property type="component" value="Unassembled WGS sequence"/>
</dbReference>
<dbReference type="OMA" id="NIRYMIT"/>
<reference evidence="3" key="3">
    <citation type="submission" date="2015-06" db="UniProtKB">
        <authorList>
            <consortium name="EnsemblMetazoa"/>
        </authorList>
    </citation>
    <scope>IDENTIFICATION</scope>
</reference>
<name>T1EKI5_HELRO</name>
<reference evidence="2 4" key="2">
    <citation type="journal article" date="2013" name="Nature">
        <title>Insights into bilaterian evolution from three spiralian genomes.</title>
        <authorList>
            <person name="Simakov O."/>
            <person name="Marletaz F."/>
            <person name="Cho S.J."/>
            <person name="Edsinger-Gonzales E."/>
            <person name="Havlak P."/>
            <person name="Hellsten U."/>
            <person name="Kuo D.H."/>
            <person name="Larsson T."/>
            <person name="Lv J."/>
            <person name="Arendt D."/>
            <person name="Savage R."/>
            <person name="Osoegawa K."/>
            <person name="de Jong P."/>
            <person name="Grimwood J."/>
            <person name="Chapman J.A."/>
            <person name="Shapiro H."/>
            <person name="Aerts A."/>
            <person name="Otillar R.P."/>
            <person name="Terry A.Y."/>
            <person name="Boore J.L."/>
            <person name="Grigoriev I.V."/>
            <person name="Lindberg D.R."/>
            <person name="Seaver E.C."/>
            <person name="Weisblat D.A."/>
            <person name="Putnam N.H."/>
            <person name="Rokhsar D.S."/>
        </authorList>
    </citation>
    <scope>NUCLEOTIDE SEQUENCE</scope>
</reference>
<dbReference type="Gene3D" id="2.60.40.640">
    <property type="match status" value="1"/>
</dbReference>
<evidence type="ECO:0000313" key="4">
    <source>
        <dbReference type="Proteomes" id="UP000015101"/>
    </source>
</evidence>
<evidence type="ECO:0000313" key="2">
    <source>
        <dbReference type="EMBL" id="ESN96791.1"/>
    </source>
</evidence>
<dbReference type="EMBL" id="AMQM01001494">
    <property type="status" value="NOT_ANNOTATED_CDS"/>
    <property type="molecule type" value="Genomic_DNA"/>
</dbReference>
<dbReference type="eggNOG" id="KOG3780">
    <property type="taxonomic scope" value="Eukaryota"/>
</dbReference>
<keyword evidence="4" id="KW-1185">Reference proteome</keyword>
<dbReference type="EMBL" id="KB097495">
    <property type="protein sequence ID" value="ESN96791.1"/>
    <property type="molecule type" value="Genomic_DNA"/>
</dbReference>
<dbReference type="HOGENOM" id="CLU_039221_4_2_1"/>
<dbReference type="GeneID" id="20197085"/>
<dbReference type="CTD" id="20197085"/>
<reference evidence="4" key="1">
    <citation type="submission" date="2012-12" db="EMBL/GenBank/DDBJ databases">
        <authorList>
            <person name="Hellsten U."/>
            <person name="Grimwood J."/>
            <person name="Chapman J.A."/>
            <person name="Shapiro H."/>
            <person name="Aerts A."/>
            <person name="Otillar R.P."/>
            <person name="Terry A.Y."/>
            <person name="Boore J.L."/>
            <person name="Simakov O."/>
            <person name="Marletaz F."/>
            <person name="Cho S.-J."/>
            <person name="Edsinger-Gonzales E."/>
            <person name="Havlak P."/>
            <person name="Kuo D.-H."/>
            <person name="Larsson T."/>
            <person name="Lv J."/>
            <person name="Arendt D."/>
            <person name="Savage R."/>
            <person name="Osoegawa K."/>
            <person name="de Jong P."/>
            <person name="Lindberg D.R."/>
            <person name="Seaver E.C."/>
            <person name="Weisblat D.A."/>
            <person name="Putnam N.H."/>
            <person name="Grigoriev I.V."/>
            <person name="Rokhsar D.S."/>
        </authorList>
    </citation>
    <scope>NUCLEOTIDE SEQUENCE</scope>
</reference>